<dbReference type="Pfam" id="PF04368">
    <property type="entry name" value="DUF507"/>
    <property type="match status" value="1"/>
</dbReference>
<name>A0A2U3KLS3_9BACT</name>
<gene>
    <name evidence="1" type="ORF">SBA1_310023</name>
</gene>
<sequence length="91" mass="10702">MRLSHDKVNVLARAVSDVLKQMDEVEFIEDPNTIRQGTRKILEDLLNQEARIDLAARQKIESQKRTILEGSQEWDILYRKYYNEEVKKLGA</sequence>
<evidence type="ECO:0000313" key="1">
    <source>
        <dbReference type="EMBL" id="SPF40613.1"/>
    </source>
</evidence>
<reference evidence="2" key="1">
    <citation type="submission" date="2018-02" db="EMBL/GenBank/DDBJ databases">
        <authorList>
            <person name="Hausmann B."/>
        </authorList>
    </citation>
    <scope>NUCLEOTIDE SEQUENCE [LARGE SCALE GENOMIC DNA]</scope>
    <source>
        <strain evidence="2">Peat soil MAG SbA1</strain>
    </source>
</reference>
<dbReference type="AlphaFoldDB" id="A0A2U3KLS3"/>
<protein>
    <recommendedName>
        <fullName evidence="3">DUF507 domain-containing protein</fullName>
    </recommendedName>
</protein>
<dbReference type="InterPro" id="IPR007463">
    <property type="entry name" value="DUF507"/>
</dbReference>
<accession>A0A2U3KLS3</accession>
<organism evidence="1 2">
    <name type="scientific">Candidatus Sulfotelmatobacter kueseliae</name>
    <dbReference type="NCBI Taxonomy" id="2042962"/>
    <lineage>
        <taxon>Bacteria</taxon>
        <taxon>Pseudomonadati</taxon>
        <taxon>Acidobacteriota</taxon>
        <taxon>Terriglobia</taxon>
        <taxon>Terriglobales</taxon>
        <taxon>Candidatus Korobacteraceae</taxon>
        <taxon>Candidatus Sulfotelmatobacter</taxon>
    </lineage>
</organism>
<evidence type="ECO:0000313" key="2">
    <source>
        <dbReference type="Proteomes" id="UP000238701"/>
    </source>
</evidence>
<dbReference type="Proteomes" id="UP000238701">
    <property type="component" value="Unassembled WGS sequence"/>
</dbReference>
<dbReference type="OrthoDB" id="121194at2"/>
<dbReference type="EMBL" id="OMOD01000124">
    <property type="protein sequence ID" value="SPF40613.1"/>
    <property type="molecule type" value="Genomic_DNA"/>
</dbReference>
<proteinExistence type="predicted"/>
<evidence type="ECO:0008006" key="3">
    <source>
        <dbReference type="Google" id="ProtNLM"/>
    </source>
</evidence>